<keyword evidence="3" id="KW-1185">Reference proteome</keyword>
<evidence type="ECO:0000313" key="3">
    <source>
        <dbReference type="Proteomes" id="UP001469553"/>
    </source>
</evidence>
<feature type="coiled-coil region" evidence="1">
    <location>
        <begin position="7"/>
        <end position="97"/>
    </location>
</feature>
<evidence type="ECO:0000313" key="2">
    <source>
        <dbReference type="EMBL" id="MEQ2289288.1"/>
    </source>
</evidence>
<reference evidence="2 3" key="1">
    <citation type="submission" date="2021-06" db="EMBL/GenBank/DDBJ databases">
        <authorList>
            <person name="Palmer J.M."/>
        </authorList>
    </citation>
    <scope>NUCLEOTIDE SEQUENCE [LARGE SCALE GENOMIC DNA]</scope>
    <source>
        <strain evidence="2 3">AS_MEX2019</strain>
        <tissue evidence="2">Muscle</tissue>
    </source>
</reference>
<dbReference type="Proteomes" id="UP001469553">
    <property type="component" value="Unassembled WGS sequence"/>
</dbReference>
<gene>
    <name evidence="2" type="ORF">AMECASPLE_031399</name>
</gene>
<accession>A0ABV0Y681</accession>
<protein>
    <submittedName>
        <fullName evidence="2">Uncharacterized protein</fullName>
    </submittedName>
</protein>
<dbReference type="EMBL" id="JAHRIP010022705">
    <property type="protein sequence ID" value="MEQ2289288.1"/>
    <property type="molecule type" value="Genomic_DNA"/>
</dbReference>
<comment type="caution">
    <text evidence="2">The sequence shown here is derived from an EMBL/GenBank/DDBJ whole genome shotgun (WGS) entry which is preliminary data.</text>
</comment>
<proteinExistence type="predicted"/>
<organism evidence="2 3">
    <name type="scientific">Ameca splendens</name>
    <dbReference type="NCBI Taxonomy" id="208324"/>
    <lineage>
        <taxon>Eukaryota</taxon>
        <taxon>Metazoa</taxon>
        <taxon>Chordata</taxon>
        <taxon>Craniata</taxon>
        <taxon>Vertebrata</taxon>
        <taxon>Euteleostomi</taxon>
        <taxon>Actinopterygii</taxon>
        <taxon>Neopterygii</taxon>
        <taxon>Teleostei</taxon>
        <taxon>Neoteleostei</taxon>
        <taxon>Acanthomorphata</taxon>
        <taxon>Ovalentaria</taxon>
        <taxon>Atherinomorphae</taxon>
        <taxon>Cyprinodontiformes</taxon>
        <taxon>Goodeidae</taxon>
        <taxon>Ameca</taxon>
    </lineage>
</organism>
<name>A0ABV0Y681_9TELE</name>
<sequence length="136" mass="15620">MVVIKEIKKICQQNEALETENIEIKEKLIESNAALINMDNQLQQKAQELQNALDLVSSLEQHSTIQCVLSISLKSNKATLEIKVQQLNINMSENEEAMRIQQITESREPKDFRLFFKDLKVQTDEFRAQTVTAATK</sequence>
<keyword evidence="1" id="KW-0175">Coiled coil</keyword>
<evidence type="ECO:0000256" key="1">
    <source>
        <dbReference type="SAM" id="Coils"/>
    </source>
</evidence>